<accession>A0A371GX98</accession>
<dbReference type="CDD" id="cd09274">
    <property type="entry name" value="RNase_HI_RT_Ty3"/>
    <property type="match status" value="1"/>
</dbReference>
<evidence type="ECO:0000256" key="1">
    <source>
        <dbReference type="ARBA" id="ARBA00022679"/>
    </source>
</evidence>
<dbReference type="Pfam" id="PF00078">
    <property type="entry name" value="RVT_1"/>
    <property type="match status" value="1"/>
</dbReference>
<dbReference type="Gene3D" id="3.30.70.270">
    <property type="match status" value="2"/>
</dbReference>
<gene>
    <name evidence="8" type="ORF">CR513_22454</name>
</gene>
<dbReference type="CDD" id="cd01647">
    <property type="entry name" value="RT_LTR"/>
    <property type="match status" value="1"/>
</dbReference>
<evidence type="ECO:0000256" key="5">
    <source>
        <dbReference type="ARBA" id="ARBA00022801"/>
    </source>
</evidence>
<dbReference type="InterPro" id="IPR043502">
    <property type="entry name" value="DNA/RNA_pol_sf"/>
</dbReference>
<keyword evidence="2" id="KW-0548">Nucleotidyltransferase</keyword>
<evidence type="ECO:0000256" key="6">
    <source>
        <dbReference type="ARBA" id="ARBA00022918"/>
    </source>
</evidence>
<keyword evidence="5" id="KW-0378">Hydrolase</keyword>
<dbReference type="Proteomes" id="UP000257109">
    <property type="component" value="Unassembled WGS sequence"/>
</dbReference>
<evidence type="ECO:0000259" key="7">
    <source>
        <dbReference type="PROSITE" id="PS50878"/>
    </source>
</evidence>
<evidence type="ECO:0000256" key="2">
    <source>
        <dbReference type="ARBA" id="ARBA00022695"/>
    </source>
</evidence>
<dbReference type="FunFam" id="3.30.70.270:FF:000020">
    <property type="entry name" value="Transposon Tf2-6 polyprotein-like Protein"/>
    <property type="match status" value="1"/>
</dbReference>
<keyword evidence="6" id="KW-0695">RNA-directed DNA polymerase</keyword>
<keyword evidence="1" id="KW-0808">Transferase</keyword>
<sequence>MNAFAKTKEVESALLAKEKLLVLLYKDEFIDVFPNEVPHGLLPLRGIEHQIDLVPSCPIPNRPAYRTNPEETKEIQKQVNELLEKGFVRESLSPCSIPVILVPKKDGTWRMCVDNQPINKIVVKYRYPIPRLDNMLDKLFGYCVFTKIDLNSGYNQIHMKENDEWKTTFKTKYGLYEWLMVSFGLTNAPNTFMRIMNRVLCSFIGKFVIIYFDDILIYNKTLDKHVEYFHVVLNVLRENKLYENLKKCSFCLEFVVFLGFVVSSKGISVDEEKNANGVRSFHGLASLYKRFVKNFSSIAAPLNELVKKDVVFKWDDVHEKAFNLLKDKLTNAFVLYLPNFDKGFEIECDASGVGIGVALMQESKPIAYFSEKLSGAALNYSTYDKELYALVRTLQSWKYYLWPREFIIHYDHQSLKFLKSQGKLQKRHAKWLEFIEMFPYVIK</sequence>
<feature type="non-terminal residue" evidence="8">
    <location>
        <position position="1"/>
    </location>
</feature>
<dbReference type="InterPro" id="IPR041373">
    <property type="entry name" value="RT_RNaseH"/>
</dbReference>
<dbReference type="PANTHER" id="PTHR37984:SF5">
    <property type="entry name" value="PROTEIN NYNRIN-LIKE"/>
    <property type="match status" value="1"/>
</dbReference>
<protein>
    <recommendedName>
        <fullName evidence="7">Reverse transcriptase domain-containing protein</fullName>
    </recommendedName>
</protein>
<keyword evidence="9" id="KW-1185">Reference proteome</keyword>
<dbReference type="EMBL" id="QJKJ01004214">
    <property type="protein sequence ID" value="RDX95063.1"/>
    <property type="molecule type" value="Genomic_DNA"/>
</dbReference>
<dbReference type="PROSITE" id="PS50878">
    <property type="entry name" value="RT_POL"/>
    <property type="match status" value="1"/>
</dbReference>
<organism evidence="8 9">
    <name type="scientific">Mucuna pruriens</name>
    <name type="common">Velvet bean</name>
    <name type="synonym">Dolichos pruriens</name>
    <dbReference type="NCBI Taxonomy" id="157652"/>
    <lineage>
        <taxon>Eukaryota</taxon>
        <taxon>Viridiplantae</taxon>
        <taxon>Streptophyta</taxon>
        <taxon>Embryophyta</taxon>
        <taxon>Tracheophyta</taxon>
        <taxon>Spermatophyta</taxon>
        <taxon>Magnoliopsida</taxon>
        <taxon>eudicotyledons</taxon>
        <taxon>Gunneridae</taxon>
        <taxon>Pentapetalae</taxon>
        <taxon>rosids</taxon>
        <taxon>fabids</taxon>
        <taxon>Fabales</taxon>
        <taxon>Fabaceae</taxon>
        <taxon>Papilionoideae</taxon>
        <taxon>50 kb inversion clade</taxon>
        <taxon>NPAAA clade</taxon>
        <taxon>indigoferoid/millettioid clade</taxon>
        <taxon>Phaseoleae</taxon>
        <taxon>Mucuna</taxon>
    </lineage>
</organism>
<dbReference type="Pfam" id="PF17917">
    <property type="entry name" value="RT_RNaseH"/>
    <property type="match status" value="1"/>
</dbReference>
<evidence type="ECO:0000256" key="3">
    <source>
        <dbReference type="ARBA" id="ARBA00022722"/>
    </source>
</evidence>
<dbReference type="InterPro" id="IPR043128">
    <property type="entry name" value="Rev_trsase/Diguanyl_cyclase"/>
</dbReference>
<feature type="domain" description="Reverse transcriptase" evidence="7">
    <location>
        <begin position="83"/>
        <end position="262"/>
    </location>
</feature>
<comment type="caution">
    <text evidence="8">The sequence shown here is derived from an EMBL/GenBank/DDBJ whole genome shotgun (WGS) entry which is preliminary data.</text>
</comment>
<evidence type="ECO:0000256" key="4">
    <source>
        <dbReference type="ARBA" id="ARBA00022759"/>
    </source>
</evidence>
<reference evidence="8" key="1">
    <citation type="submission" date="2018-05" db="EMBL/GenBank/DDBJ databases">
        <title>Draft genome of Mucuna pruriens seed.</title>
        <authorList>
            <person name="Nnadi N.E."/>
            <person name="Vos R."/>
            <person name="Hasami M.H."/>
            <person name="Devisetty U.K."/>
            <person name="Aguiy J.C."/>
        </authorList>
    </citation>
    <scope>NUCLEOTIDE SEQUENCE [LARGE SCALE GENOMIC DNA]</scope>
    <source>
        <strain evidence="8">JCA_2017</strain>
    </source>
</reference>
<name>A0A371GX98_MUCPR</name>
<keyword evidence="4" id="KW-0255">Endonuclease</keyword>
<dbReference type="PANTHER" id="PTHR37984">
    <property type="entry name" value="PROTEIN CBG26694"/>
    <property type="match status" value="1"/>
</dbReference>
<keyword evidence="3" id="KW-0540">Nuclease</keyword>
<dbReference type="Gene3D" id="3.10.10.10">
    <property type="entry name" value="HIV Type 1 Reverse Transcriptase, subunit A, domain 1"/>
    <property type="match status" value="1"/>
</dbReference>
<dbReference type="InterPro" id="IPR000477">
    <property type="entry name" value="RT_dom"/>
</dbReference>
<evidence type="ECO:0000313" key="9">
    <source>
        <dbReference type="Proteomes" id="UP000257109"/>
    </source>
</evidence>
<dbReference type="InterPro" id="IPR050951">
    <property type="entry name" value="Retrovirus_Pol_polyprotein"/>
</dbReference>
<dbReference type="AlphaFoldDB" id="A0A371GX98"/>
<dbReference type="OrthoDB" id="1420748at2759"/>
<dbReference type="SUPFAM" id="SSF56672">
    <property type="entry name" value="DNA/RNA polymerases"/>
    <property type="match status" value="1"/>
</dbReference>
<evidence type="ECO:0000313" key="8">
    <source>
        <dbReference type="EMBL" id="RDX95063.1"/>
    </source>
</evidence>
<proteinExistence type="predicted"/>
<dbReference type="GO" id="GO:0003824">
    <property type="term" value="F:catalytic activity"/>
    <property type="evidence" value="ECO:0007669"/>
    <property type="project" value="UniProtKB-KW"/>
</dbReference>